<evidence type="ECO:0000313" key="2">
    <source>
        <dbReference type="EMBL" id="GGR15517.1"/>
    </source>
</evidence>
<sequence>MTVRDAGGVGMGVAASGAGRVGREIGARLGRVIGAAAGTGKGVLGIGVTGAGAGEGMALRGTGSGELTGAGAGVEASVMGAGVGAALSGTLDDGRVLASGGVAAAAVPLAVGIVCAAGLVVAVVACPLAVCTVVRVLLFSGAIRVMSAITPTTATPPTAQVTGRIRFSPRTLLPFACSNAAAARPPIVNPVPALPKTARACLA</sequence>
<organism evidence="2 3">
    <name type="scientific">Deinococcus ruber</name>
    <dbReference type="NCBI Taxonomy" id="1848197"/>
    <lineage>
        <taxon>Bacteria</taxon>
        <taxon>Thermotogati</taxon>
        <taxon>Deinococcota</taxon>
        <taxon>Deinococci</taxon>
        <taxon>Deinococcales</taxon>
        <taxon>Deinococcaceae</taxon>
        <taxon>Deinococcus</taxon>
    </lineage>
</organism>
<evidence type="ECO:0000256" key="1">
    <source>
        <dbReference type="SAM" id="Phobius"/>
    </source>
</evidence>
<accession>A0A918CCB3</accession>
<gene>
    <name evidence="2" type="ORF">GCM10008957_30320</name>
</gene>
<proteinExistence type="predicted"/>
<keyword evidence="1" id="KW-0812">Transmembrane</keyword>
<dbReference type="EMBL" id="BMQL01000018">
    <property type="protein sequence ID" value="GGR15517.1"/>
    <property type="molecule type" value="Genomic_DNA"/>
</dbReference>
<keyword evidence="3" id="KW-1185">Reference proteome</keyword>
<reference evidence="2" key="2">
    <citation type="submission" date="2020-09" db="EMBL/GenBank/DDBJ databases">
        <authorList>
            <person name="Sun Q."/>
            <person name="Ohkuma M."/>
        </authorList>
    </citation>
    <scope>NUCLEOTIDE SEQUENCE</scope>
    <source>
        <strain evidence="2">JCM 31311</strain>
    </source>
</reference>
<dbReference type="AlphaFoldDB" id="A0A918CCB3"/>
<dbReference type="Proteomes" id="UP000603865">
    <property type="component" value="Unassembled WGS sequence"/>
</dbReference>
<feature type="transmembrane region" description="Helical" evidence="1">
    <location>
        <begin position="105"/>
        <end position="138"/>
    </location>
</feature>
<keyword evidence="1" id="KW-0472">Membrane</keyword>
<reference evidence="2" key="1">
    <citation type="journal article" date="2014" name="Int. J. Syst. Evol. Microbiol.">
        <title>Complete genome sequence of Corynebacterium casei LMG S-19264T (=DSM 44701T), isolated from a smear-ripened cheese.</title>
        <authorList>
            <consortium name="US DOE Joint Genome Institute (JGI-PGF)"/>
            <person name="Walter F."/>
            <person name="Albersmeier A."/>
            <person name="Kalinowski J."/>
            <person name="Ruckert C."/>
        </authorList>
    </citation>
    <scope>NUCLEOTIDE SEQUENCE</scope>
    <source>
        <strain evidence="2">JCM 31311</strain>
    </source>
</reference>
<comment type="caution">
    <text evidence="2">The sequence shown here is derived from an EMBL/GenBank/DDBJ whole genome shotgun (WGS) entry which is preliminary data.</text>
</comment>
<name>A0A918CCB3_9DEIO</name>
<keyword evidence="1" id="KW-1133">Transmembrane helix</keyword>
<evidence type="ECO:0000313" key="3">
    <source>
        <dbReference type="Proteomes" id="UP000603865"/>
    </source>
</evidence>
<protein>
    <submittedName>
        <fullName evidence="2">Uncharacterized protein</fullName>
    </submittedName>
</protein>